<protein>
    <recommendedName>
        <fullName evidence="4">Peptidase M23</fullName>
    </recommendedName>
</protein>
<evidence type="ECO:0000313" key="2">
    <source>
        <dbReference type="EMBL" id="BDA64910.1"/>
    </source>
</evidence>
<keyword evidence="3" id="KW-1185">Reference proteome</keyword>
<gene>
    <name evidence="2" type="ORF">MANAM107_17440</name>
</gene>
<dbReference type="EMBL" id="AP025017">
    <property type="protein sequence ID" value="BDA64910.1"/>
    <property type="molecule type" value="Genomic_DNA"/>
</dbReference>
<evidence type="ECO:0000313" key="3">
    <source>
        <dbReference type="Proteomes" id="UP000824496"/>
    </source>
</evidence>
<dbReference type="Proteomes" id="UP000824496">
    <property type="component" value="Chromosome"/>
</dbReference>
<feature type="chain" id="PRO_5045986162" description="Peptidase M23" evidence="1">
    <location>
        <begin position="33"/>
        <end position="153"/>
    </location>
</feature>
<proteinExistence type="predicted"/>
<evidence type="ECO:0000256" key="1">
    <source>
        <dbReference type="SAM" id="SignalP"/>
    </source>
</evidence>
<dbReference type="Gene3D" id="2.60.20.10">
    <property type="entry name" value="Crystallins"/>
    <property type="match status" value="1"/>
</dbReference>
<dbReference type="Pfam" id="PF03995">
    <property type="entry name" value="Inhibitor_I36"/>
    <property type="match status" value="1"/>
</dbReference>
<reference evidence="2 3" key="1">
    <citation type="submission" date="2021-08" db="EMBL/GenBank/DDBJ databases">
        <title>Whole genome sequence of novel Actinomyces species strain MAS-1.</title>
        <authorList>
            <person name="Saito M."/>
            <person name="Kuwahara N."/>
            <person name="Takizawa T."/>
            <person name="Gotouda H."/>
            <person name="Ochiai T."/>
        </authorList>
    </citation>
    <scope>NUCLEOTIDE SEQUENCE [LARGE SCALE GENOMIC DNA]</scope>
    <source>
        <strain evidence="2 3">MAS-1</strain>
    </source>
</reference>
<sequence>MSSTLARRLAGAASAILLAAGAVILPASPASAAERDGVCDVGEVCFHFNSGQKGAISDFTGSVRNYGSSQPGCYEFKSPDPKAKGRGECMKNNAASVTNRTNYPVIVYYNSNYGGRSQVIPAGASADLDSGLKNQNASHYVDIPKPCVGVCPV</sequence>
<dbReference type="RefSeq" id="WP_223907419.1">
    <property type="nucleotide sequence ID" value="NZ_AP025017.1"/>
</dbReference>
<keyword evidence="1" id="KW-0732">Signal</keyword>
<feature type="signal peptide" evidence="1">
    <location>
        <begin position="1"/>
        <end position="32"/>
    </location>
</feature>
<organism evidence="2 3">
    <name type="scientific">Actinomyces capricornis</name>
    <dbReference type="NCBI Taxonomy" id="2755559"/>
    <lineage>
        <taxon>Bacteria</taxon>
        <taxon>Bacillati</taxon>
        <taxon>Actinomycetota</taxon>
        <taxon>Actinomycetes</taxon>
        <taxon>Actinomycetales</taxon>
        <taxon>Actinomycetaceae</taxon>
        <taxon>Actinomyces</taxon>
    </lineage>
</organism>
<accession>A0ABN6K5W6</accession>
<name>A0ABN6K5W6_9ACTO</name>
<evidence type="ECO:0008006" key="4">
    <source>
        <dbReference type="Google" id="ProtNLM"/>
    </source>
</evidence>